<organism evidence="1 2">
    <name type="scientific">Polyporus arcularius HHB13444</name>
    <dbReference type="NCBI Taxonomy" id="1314778"/>
    <lineage>
        <taxon>Eukaryota</taxon>
        <taxon>Fungi</taxon>
        <taxon>Dikarya</taxon>
        <taxon>Basidiomycota</taxon>
        <taxon>Agaricomycotina</taxon>
        <taxon>Agaricomycetes</taxon>
        <taxon>Polyporales</taxon>
        <taxon>Polyporaceae</taxon>
        <taxon>Polyporus</taxon>
    </lineage>
</organism>
<evidence type="ECO:0000313" key="1">
    <source>
        <dbReference type="EMBL" id="TFK82353.1"/>
    </source>
</evidence>
<gene>
    <name evidence="1" type="ORF">K466DRAFT_568484</name>
</gene>
<accession>A0A5C3P974</accession>
<name>A0A5C3P974_9APHY</name>
<reference evidence="1 2" key="1">
    <citation type="journal article" date="2019" name="Nat. Ecol. Evol.">
        <title>Megaphylogeny resolves global patterns of mushroom evolution.</title>
        <authorList>
            <person name="Varga T."/>
            <person name="Krizsan K."/>
            <person name="Foldi C."/>
            <person name="Dima B."/>
            <person name="Sanchez-Garcia M."/>
            <person name="Sanchez-Ramirez S."/>
            <person name="Szollosi G.J."/>
            <person name="Szarkandi J.G."/>
            <person name="Papp V."/>
            <person name="Albert L."/>
            <person name="Andreopoulos W."/>
            <person name="Angelini C."/>
            <person name="Antonin V."/>
            <person name="Barry K.W."/>
            <person name="Bougher N.L."/>
            <person name="Buchanan P."/>
            <person name="Buyck B."/>
            <person name="Bense V."/>
            <person name="Catcheside P."/>
            <person name="Chovatia M."/>
            <person name="Cooper J."/>
            <person name="Damon W."/>
            <person name="Desjardin D."/>
            <person name="Finy P."/>
            <person name="Geml J."/>
            <person name="Haridas S."/>
            <person name="Hughes K."/>
            <person name="Justo A."/>
            <person name="Karasinski D."/>
            <person name="Kautmanova I."/>
            <person name="Kiss B."/>
            <person name="Kocsube S."/>
            <person name="Kotiranta H."/>
            <person name="LaButti K.M."/>
            <person name="Lechner B.E."/>
            <person name="Liimatainen K."/>
            <person name="Lipzen A."/>
            <person name="Lukacs Z."/>
            <person name="Mihaltcheva S."/>
            <person name="Morgado L.N."/>
            <person name="Niskanen T."/>
            <person name="Noordeloos M.E."/>
            <person name="Ohm R.A."/>
            <person name="Ortiz-Santana B."/>
            <person name="Ovrebo C."/>
            <person name="Racz N."/>
            <person name="Riley R."/>
            <person name="Savchenko A."/>
            <person name="Shiryaev A."/>
            <person name="Soop K."/>
            <person name="Spirin V."/>
            <person name="Szebenyi C."/>
            <person name="Tomsovsky M."/>
            <person name="Tulloss R.E."/>
            <person name="Uehling J."/>
            <person name="Grigoriev I.V."/>
            <person name="Vagvolgyi C."/>
            <person name="Papp T."/>
            <person name="Martin F.M."/>
            <person name="Miettinen O."/>
            <person name="Hibbett D.S."/>
            <person name="Nagy L.G."/>
        </authorList>
    </citation>
    <scope>NUCLEOTIDE SEQUENCE [LARGE SCALE GENOMIC DNA]</scope>
    <source>
        <strain evidence="1 2">HHB13444</strain>
    </source>
</reference>
<proteinExistence type="predicted"/>
<protein>
    <submittedName>
        <fullName evidence="1">Uncharacterized protein</fullName>
    </submittedName>
</protein>
<evidence type="ECO:0000313" key="2">
    <source>
        <dbReference type="Proteomes" id="UP000308197"/>
    </source>
</evidence>
<dbReference type="AlphaFoldDB" id="A0A5C3P974"/>
<dbReference type="Proteomes" id="UP000308197">
    <property type="component" value="Unassembled WGS sequence"/>
</dbReference>
<keyword evidence="2" id="KW-1185">Reference proteome</keyword>
<dbReference type="EMBL" id="ML211494">
    <property type="protein sequence ID" value="TFK82353.1"/>
    <property type="molecule type" value="Genomic_DNA"/>
</dbReference>
<sequence>MHIRLLVVESTVSSEDVDYNITYLTKKNPSDTCYGTICLGDAAKTYSRKSLRECLRQIPVYGVSDLRESGTFMEYLETSWELLRGLWGLGNDFEPYKQQALEALYSISWCTYDYDMLFDSTRENCVVYGICSSTKHPAPKEHSDSKCKEFTGLLSVPPPTSTRLLLATMEADKYMEREVHRPAISGL</sequence>
<dbReference type="InParanoid" id="A0A5C3P974"/>